<dbReference type="AlphaFoldDB" id="A0A0F9ALL1"/>
<proteinExistence type="predicted"/>
<organism evidence="1">
    <name type="scientific">marine sediment metagenome</name>
    <dbReference type="NCBI Taxonomy" id="412755"/>
    <lineage>
        <taxon>unclassified sequences</taxon>
        <taxon>metagenomes</taxon>
        <taxon>ecological metagenomes</taxon>
    </lineage>
</organism>
<sequence length="23" mass="2587">MKLYVEEDESSKVDALVKSSEVT</sequence>
<accession>A0A0F9ALL1</accession>
<evidence type="ECO:0000313" key="1">
    <source>
        <dbReference type="EMBL" id="KKL10494.1"/>
    </source>
</evidence>
<name>A0A0F9ALL1_9ZZZZ</name>
<protein>
    <submittedName>
        <fullName evidence="1">Uncharacterized protein</fullName>
    </submittedName>
</protein>
<reference evidence="1" key="1">
    <citation type="journal article" date="2015" name="Nature">
        <title>Complex archaea that bridge the gap between prokaryotes and eukaryotes.</title>
        <authorList>
            <person name="Spang A."/>
            <person name="Saw J.H."/>
            <person name="Jorgensen S.L."/>
            <person name="Zaremba-Niedzwiedzka K."/>
            <person name="Martijn J."/>
            <person name="Lind A.E."/>
            <person name="van Eijk R."/>
            <person name="Schleper C."/>
            <person name="Guy L."/>
            <person name="Ettema T.J."/>
        </authorList>
    </citation>
    <scope>NUCLEOTIDE SEQUENCE</scope>
</reference>
<feature type="non-terminal residue" evidence="1">
    <location>
        <position position="23"/>
    </location>
</feature>
<gene>
    <name evidence="1" type="ORF">LCGC14_2555240</name>
</gene>
<dbReference type="EMBL" id="LAZR01042040">
    <property type="protein sequence ID" value="KKL10494.1"/>
    <property type="molecule type" value="Genomic_DNA"/>
</dbReference>
<comment type="caution">
    <text evidence="1">The sequence shown here is derived from an EMBL/GenBank/DDBJ whole genome shotgun (WGS) entry which is preliminary data.</text>
</comment>